<keyword evidence="2" id="KW-0690">Ribosome biogenesis</keyword>
<protein>
    <recommendedName>
        <fullName evidence="7">rRNA-processing protein UTP23 homolog</fullName>
    </recommendedName>
</protein>
<evidence type="ECO:0000256" key="4">
    <source>
        <dbReference type="ARBA" id="ARBA00023242"/>
    </source>
</evidence>
<evidence type="ECO:0000313" key="10">
    <source>
        <dbReference type="Proteomes" id="UP001177023"/>
    </source>
</evidence>
<evidence type="ECO:0000256" key="5">
    <source>
        <dbReference type="ARBA" id="ARBA00037300"/>
    </source>
</evidence>
<comment type="function">
    <text evidence="5">Involved in rRNA-processing and ribosome biogenesis.</text>
</comment>
<dbReference type="Proteomes" id="UP001177023">
    <property type="component" value="Unassembled WGS sequence"/>
</dbReference>
<dbReference type="PANTHER" id="PTHR12416">
    <property type="entry name" value="RRNA-PROCESSING PROTEIN UTP23 HOMOLOG"/>
    <property type="match status" value="1"/>
</dbReference>
<evidence type="ECO:0000256" key="6">
    <source>
        <dbReference type="ARBA" id="ARBA00038503"/>
    </source>
</evidence>
<dbReference type="FunFam" id="3.40.50.1010:FF:000006">
    <property type="entry name" value="rRNA-processing protein UTP23 homolog"/>
    <property type="match status" value="1"/>
</dbReference>
<sequence length="234" mass="26747">MKVKRVKRAAKILNFFKYSFKIAPPFRVLIDGTFCMAALRDKINLREQMPKYLGEETMICTTKCVLRELELLGGPVYGATAICRQFELAECPHNQAKPASECFAELARKMKDRPKKYIFATQDDKLRDKLRSYPGVPHLYIQYNAILLDRISEDAASVDKDEIGRLRELKEKEFGVQPAIVKKKSKQKNANSLSCKKKKAPVQQLPAVAKDVGIEERKKRTRRRKKVAAATEEA</sequence>
<dbReference type="InterPro" id="IPR006984">
    <property type="entry name" value="Fcf1/UTP23"/>
</dbReference>
<name>A0AA36CRK6_9BILA</name>
<keyword evidence="4" id="KW-0539">Nucleus</keyword>
<gene>
    <name evidence="9" type="ORF">MSPICULIGERA_LOCUS11286</name>
</gene>
<evidence type="ECO:0000256" key="3">
    <source>
        <dbReference type="ARBA" id="ARBA00022552"/>
    </source>
</evidence>
<evidence type="ECO:0000256" key="8">
    <source>
        <dbReference type="SAM" id="MobiDB-lite"/>
    </source>
</evidence>
<dbReference type="Pfam" id="PF04900">
    <property type="entry name" value="Fcf1"/>
    <property type="match status" value="1"/>
</dbReference>
<evidence type="ECO:0000256" key="2">
    <source>
        <dbReference type="ARBA" id="ARBA00022517"/>
    </source>
</evidence>
<dbReference type="InterPro" id="IPR029060">
    <property type="entry name" value="PIN-like_dom_sf"/>
</dbReference>
<keyword evidence="3" id="KW-0698">rRNA processing</keyword>
<reference evidence="9" key="1">
    <citation type="submission" date="2023-06" db="EMBL/GenBank/DDBJ databases">
        <authorList>
            <person name="Delattre M."/>
        </authorList>
    </citation>
    <scope>NUCLEOTIDE SEQUENCE</scope>
    <source>
        <strain evidence="9">AF72</strain>
    </source>
</reference>
<dbReference type="EMBL" id="CATQJA010002609">
    <property type="protein sequence ID" value="CAJ0572912.1"/>
    <property type="molecule type" value="Genomic_DNA"/>
</dbReference>
<evidence type="ECO:0000313" key="9">
    <source>
        <dbReference type="EMBL" id="CAJ0572912.1"/>
    </source>
</evidence>
<dbReference type="AlphaFoldDB" id="A0AA36CRK6"/>
<dbReference type="GO" id="GO:0032040">
    <property type="term" value="C:small-subunit processome"/>
    <property type="evidence" value="ECO:0007669"/>
    <property type="project" value="InterPro"/>
</dbReference>
<dbReference type="CDD" id="cd09866">
    <property type="entry name" value="PIN_Fcf1-Utp23-H"/>
    <property type="match status" value="1"/>
</dbReference>
<dbReference type="Gene3D" id="3.40.50.1010">
    <property type="entry name" value="5'-nuclease"/>
    <property type="match status" value="1"/>
</dbReference>
<evidence type="ECO:0000256" key="1">
    <source>
        <dbReference type="ARBA" id="ARBA00004604"/>
    </source>
</evidence>
<feature type="region of interest" description="Disordered" evidence="8">
    <location>
        <begin position="183"/>
        <end position="234"/>
    </location>
</feature>
<proteinExistence type="inferred from homology"/>
<evidence type="ECO:0000256" key="7">
    <source>
        <dbReference type="ARBA" id="ARBA00071400"/>
    </source>
</evidence>
<comment type="similarity">
    <text evidence="6">Belongs to the UTP23/FCF1 family. UTP23 subfamily.</text>
</comment>
<organism evidence="9 10">
    <name type="scientific">Mesorhabditis spiculigera</name>
    <dbReference type="NCBI Taxonomy" id="96644"/>
    <lineage>
        <taxon>Eukaryota</taxon>
        <taxon>Metazoa</taxon>
        <taxon>Ecdysozoa</taxon>
        <taxon>Nematoda</taxon>
        <taxon>Chromadorea</taxon>
        <taxon>Rhabditida</taxon>
        <taxon>Rhabditina</taxon>
        <taxon>Rhabditomorpha</taxon>
        <taxon>Rhabditoidea</taxon>
        <taxon>Rhabditidae</taxon>
        <taxon>Mesorhabditinae</taxon>
        <taxon>Mesorhabditis</taxon>
    </lineage>
</organism>
<dbReference type="SUPFAM" id="SSF88723">
    <property type="entry name" value="PIN domain-like"/>
    <property type="match status" value="1"/>
</dbReference>
<dbReference type="GO" id="GO:0006364">
    <property type="term" value="P:rRNA processing"/>
    <property type="evidence" value="ECO:0007669"/>
    <property type="project" value="UniProtKB-KW"/>
</dbReference>
<accession>A0AA36CRK6</accession>
<keyword evidence="10" id="KW-1185">Reference proteome</keyword>
<feature type="non-terminal residue" evidence="9">
    <location>
        <position position="234"/>
    </location>
</feature>
<comment type="subcellular location">
    <subcellularLocation>
        <location evidence="1">Nucleus</location>
        <location evidence="1">Nucleolus</location>
    </subcellularLocation>
</comment>
<comment type="caution">
    <text evidence="9">The sequence shown here is derived from an EMBL/GenBank/DDBJ whole genome shotgun (WGS) entry which is preliminary data.</text>
</comment>